<evidence type="ECO:0000313" key="6">
    <source>
        <dbReference type="Proteomes" id="UP000623681"/>
    </source>
</evidence>
<dbReference type="CDD" id="cd07067">
    <property type="entry name" value="HP_PGM_like"/>
    <property type="match status" value="1"/>
</dbReference>
<feature type="active site" description="Tele-phosphohistidine intermediate" evidence="3">
    <location>
        <position position="10"/>
    </location>
</feature>
<gene>
    <name evidence="5" type="ORF">JK634_01140</name>
</gene>
<feature type="active site" description="Proton donor/acceptor" evidence="3">
    <location>
        <position position="83"/>
    </location>
</feature>
<organism evidence="5 6">
    <name type="scientific">Clostridium paridis</name>
    <dbReference type="NCBI Taxonomy" id="2803863"/>
    <lineage>
        <taxon>Bacteria</taxon>
        <taxon>Bacillati</taxon>
        <taxon>Bacillota</taxon>
        <taxon>Clostridia</taxon>
        <taxon>Eubacteriales</taxon>
        <taxon>Clostridiaceae</taxon>
        <taxon>Clostridium</taxon>
    </lineage>
</organism>
<dbReference type="InterPro" id="IPR013078">
    <property type="entry name" value="His_Pase_superF_clade-1"/>
</dbReference>
<dbReference type="PANTHER" id="PTHR48100">
    <property type="entry name" value="BROAD-SPECIFICITY PHOSPHATASE YOR283W-RELATED"/>
    <property type="match status" value="1"/>
</dbReference>
<evidence type="ECO:0000256" key="4">
    <source>
        <dbReference type="PIRSR" id="PIRSR613078-2"/>
    </source>
</evidence>
<dbReference type="SUPFAM" id="SSF53254">
    <property type="entry name" value="Phosphoglycerate mutase-like"/>
    <property type="match status" value="1"/>
</dbReference>
<proteinExistence type="predicted"/>
<dbReference type="InterPro" id="IPR001345">
    <property type="entry name" value="PG/BPGM_mutase_AS"/>
</dbReference>
<dbReference type="PANTHER" id="PTHR48100:SF1">
    <property type="entry name" value="HISTIDINE PHOSPHATASE FAMILY PROTEIN-RELATED"/>
    <property type="match status" value="1"/>
</dbReference>
<feature type="binding site" evidence="4">
    <location>
        <position position="59"/>
    </location>
    <ligand>
        <name>substrate</name>
    </ligand>
</feature>
<dbReference type="RefSeq" id="WP_202765800.1">
    <property type="nucleotide sequence ID" value="NZ_JAESWA010000005.1"/>
</dbReference>
<name>A0A937K1G6_9CLOT</name>
<dbReference type="Pfam" id="PF00300">
    <property type="entry name" value="His_Phos_1"/>
    <property type="match status" value="1"/>
</dbReference>
<evidence type="ECO:0000256" key="3">
    <source>
        <dbReference type="PIRSR" id="PIRSR613078-1"/>
    </source>
</evidence>
<evidence type="ECO:0000256" key="2">
    <source>
        <dbReference type="ARBA" id="ARBA00023235"/>
    </source>
</evidence>
<dbReference type="GO" id="GO:0016791">
    <property type="term" value="F:phosphatase activity"/>
    <property type="evidence" value="ECO:0007669"/>
    <property type="project" value="TreeGrafter"/>
</dbReference>
<dbReference type="SMART" id="SM00855">
    <property type="entry name" value="PGAM"/>
    <property type="match status" value="1"/>
</dbReference>
<sequence>MKSIIYLTRHGETIWNLEKRLQGWGDSELTENGIKNAKNLNKRIKDVNIDVIYSSSSKRAIKTSEIIRGNKDIPIIPKDGLREMGFGEWEGLIWEDIEKSDEYSEELYNLYNEPLKYKSFGGESFAEFSERTMETINEIIDESVGKDILILTHGMTLKLVLGFFEGISPEEAIKGIIMGQTSLTKIVIEDGEYSIELKNDTEHYEEDYERKGW</sequence>
<dbReference type="EMBL" id="JAESWA010000005">
    <property type="protein sequence ID" value="MBL4930416.1"/>
    <property type="molecule type" value="Genomic_DNA"/>
</dbReference>
<accession>A0A937K1G6</accession>
<reference evidence="5" key="1">
    <citation type="submission" date="2021-01" db="EMBL/GenBank/DDBJ databases">
        <title>Genome public.</title>
        <authorList>
            <person name="Liu C."/>
            <person name="Sun Q."/>
        </authorList>
    </citation>
    <scope>NUCLEOTIDE SEQUENCE</scope>
    <source>
        <strain evidence="5">YIM B02565</strain>
    </source>
</reference>
<keyword evidence="6" id="KW-1185">Reference proteome</keyword>
<evidence type="ECO:0000256" key="1">
    <source>
        <dbReference type="ARBA" id="ARBA00023152"/>
    </source>
</evidence>
<comment type="caution">
    <text evidence="5">The sequence shown here is derived from an EMBL/GenBank/DDBJ whole genome shotgun (WGS) entry which is preliminary data.</text>
</comment>
<dbReference type="PROSITE" id="PS00175">
    <property type="entry name" value="PG_MUTASE"/>
    <property type="match status" value="1"/>
</dbReference>
<dbReference type="GO" id="GO:0005737">
    <property type="term" value="C:cytoplasm"/>
    <property type="evidence" value="ECO:0007669"/>
    <property type="project" value="TreeGrafter"/>
</dbReference>
<evidence type="ECO:0000313" key="5">
    <source>
        <dbReference type="EMBL" id="MBL4930416.1"/>
    </source>
</evidence>
<feature type="binding site" evidence="4">
    <location>
        <begin position="9"/>
        <end position="16"/>
    </location>
    <ligand>
        <name>substrate</name>
    </ligand>
</feature>
<protein>
    <submittedName>
        <fullName evidence="5">Histidine phosphatase family protein</fullName>
    </submittedName>
</protein>
<dbReference type="InterPro" id="IPR029033">
    <property type="entry name" value="His_PPase_superfam"/>
</dbReference>
<dbReference type="AlphaFoldDB" id="A0A937K1G6"/>
<keyword evidence="2" id="KW-0413">Isomerase</keyword>
<dbReference type="Gene3D" id="3.40.50.1240">
    <property type="entry name" value="Phosphoglycerate mutase-like"/>
    <property type="match status" value="1"/>
</dbReference>
<dbReference type="InterPro" id="IPR050275">
    <property type="entry name" value="PGM_Phosphatase"/>
</dbReference>
<keyword evidence="1" id="KW-0324">Glycolysis</keyword>
<dbReference type="Proteomes" id="UP000623681">
    <property type="component" value="Unassembled WGS sequence"/>
</dbReference>